<evidence type="ECO:0000313" key="14">
    <source>
        <dbReference type="Proteomes" id="UP000526501"/>
    </source>
</evidence>
<evidence type="ECO:0000256" key="9">
    <source>
        <dbReference type="ARBA" id="ARBA00023136"/>
    </source>
</evidence>
<keyword evidence="3" id="KW-1134">Transmembrane beta strand</keyword>
<evidence type="ECO:0000256" key="8">
    <source>
        <dbReference type="ARBA" id="ARBA00023077"/>
    </source>
</evidence>
<dbReference type="RefSeq" id="WP_185658909.1">
    <property type="nucleotide sequence ID" value="NZ_CAWPOO010000005.1"/>
</dbReference>
<keyword evidence="13" id="KW-0675">Receptor</keyword>
<proteinExistence type="predicted"/>
<dbReference type="EMBL" id="JACHVC010000005">
    <property type="protein sequence ID" value="MBC2605025.1"/>
    <property type="molecule type" value="Genomic_DNA"/>
</dbReference>
<keyword evidence="2" id="KW-0813">Transport</keyword>
<keyword evidence="5" id="KW-0812">Transmembrane</keyword>
<sequence length="1208" mass="132249">MQKYPNLSKIPQNQRSLRTALVLGLLGCAPFAYPQDDAPSDEEEIFELSPFEVTAEEDEGYRATSSLAGTRIRTELKDVGSAISVYTEQFLDDVGATDSGTLLQYATNAEVGGTKGTFAGLGNGATLDESSTLINPNSNNRVRGLSAAENTRNFFVSDIPWDGYNVDRIDVQRGPNSILFGLGKPAGIINATLADASMADENEISLKFGSYGSTRLSGSFNKVLIEDELAVHIAVLSDNEKFQQDPAFEDDQRIYGAVRWQPNIGTDSMRTTVKANFEHGEIDANRPRTITPVDSVSQWFDDTDMVTVENPYVAFSDYLSSGGASYEPWLTSANINAQQPVYLIDGTTGSLYGARAGYINNGALGTDGTPLGSANGLEGKLFSIAMMGLGTLDSTATNLGLDYADSGQYRRESLQDSSVFDYYNTLIDGDNKSEFSDWNAVNFDVAQTWLNDRVGLNLSYDSQSFERGGESLLGWSPAITVDVLESFDDGTANPNVGRPYVTTTGGGTGQSYASEREFLRASLFAELRSADFMDEDSFLGKLIGRNVFNAVLSEEDYETEQYAWYNQTGSEDWYNYWTQGSASSTAFYERMPTGFLYLGDSLSGMSSASGANIPGLGSSISLTDTAVTVFDSTWNATGVDPSAAWTIPANLAYIFDEDELPLYQNSNPDNYVGWTTQSLALRNHADGAGLYTSADLQKRETSSKAITWQGFLWNGAIVPTLGWREDEVKSRGALGIADGTNSNFLDLSSSAYVLPSSFDADSIASNQTANIEKADSTSGGIVVHLNKFLSKDNLPLNVSLSYNKSSNFEVGLVRKDLYGNNIANPSGETKDYGILLSTKDNRYSFRAVKYESVVMNSTVDLPSSGLGSTIANGLNWRNVFLYDLAGYDWSTAATDSYRNKASTAYPELFEEGSAAEAAWEDAAISQWNEIQAWLTDKGFFEAWGFTPQSVDSLTDRSTYAADPTTWAPNTTDNVYLYRATAPQNFAVTADTYSEGYEFELTANPTPNWRISMNASKSEAYYDNVGGETIDEFVAYMDSMLIGTEAGALPRWGNPGGAIYSSIYSPWRANYVLMKLQEGSNVPELRKWRYNIITNYAFSDGKLKGVNIGGSYRWQDKVAIGYPISQGTDGVYNFDFANPYYGPSEDAIDLWASYSRPLNDKVDWKVQLNIRNAFADDDLIPISVQPDGSWAGVRIAPTEEWYITNTFSF</sequence>
<evidence type="ECO:0000256" key="6">
    <source>
        <dbReference type="ARBA" id="ARBA00023004"/>
    </source>
</evidence>
<dbReference type="SUPFAM" id="SSF56935">
    <property type="entry name" value="Porins"/>
    <property type="match status" value="1"/>
</dbReference>
<dbReference type="Pfam" id="PF07715">
    <property type="entry name" value="Plug"/>
    <property type="match status" value="1"/>
</dbReference>
<evidence type="ECO:0000256" key="11">
    <source>
        <dbReference type="SAM" id="SignalP"/>
    </source>
</evidence>
<reference evidence="13 14" key="1">
    <citation type="submission" date="2020-07" db="EMBL/GenBank/DDBJ databases">
        <authorList>
            <person name="Feng X."/>
        </authorList>
    </citation>
    <scope>NUCLEOTIDE SEQUENCE [LARGE SCALE GENOMIC DNA]</scope>
    <source>
        <strain evidence="13 14">JCM23202</strain>
    </source>
</reference>
<feature type="signal peptide" evidence="11">
    <location>
        <begin position="1"/>
        <end position="34"/>
    </location>
</feature>
<dbReference type="PANTHER" id="PTHR32552:SF81">
    <property type="entry name" value="TONB-DEPENDENT OUTER MEMBRANE RECEPTOR"/>
    <property type="match status" value="1"/>
</dbReference>
<dbReference type="GO" id="GO:0009279">
    <property type="term" value="C:cell outer membrane"/>
    <property type="evidence" value="ECO:0007669"/>
    <property type="project" value="UniProtKB-SubCell"/>
</dbReference>
<keyword evidence="4" id="KW-0410">Iron transport</keyword>
<gene>
    <name evidence="13" type="ORF">H5P27_03115</name>
</gene>
<evidence type="ECO:0000256" key="7">
    <source>
        <dbReference type="ARBA" id="ARBA00023065"/>
    </source>
</evidence>
<feature type="chain" id="PRO_5031448983" evidence="11">
    <location>
        <begin position="35"/>
        <end position="1208"/>
    </location>
</feature>
<dbReference type="InterPro" id="IPR012910">
    <property type="entry name" value="Plug_dom"/>
</dbReference>
<evidence type="ECO:0000256" key="4">
    <source>
        <dbReference type="ARBA" id="ARBA00022496"/>
    </source>
</evidence>
<evidence type="ECO:0000256" key="2">
    <source>
        <dbReference type="ARBA" id="ARBA00022448"/>
    </source>
</evidence>
<keyword evidence="11" id="KW-0732">Signal</keyword>
<dbReference type="InterPro" id="IPR036942">
    <property type="entry name" value="Beta-barrel_TonB_sf"/>
</dbReference>
<comment type="caution">
    <text evidence="13">The sequence shown here is derived from an EMBL/GenBank/DDBJ whole genome shotgun (WGS) entry which is preliminary data.</text>
</comment>
<dbReference type="GO" id="GO:0006826">
    <property type="term" value="P:iron ion transport"/>
    <property type="evidence" value="ECO:0007669"/>
    <property type="project" value="UniProtKB-KW"/>
</dbReference>
<name>A0A7X1B5Z8_9BACT</name>
<keyword evidence="10" id="KW-0998">Cell outer membrane</keyword>
<evidence type="ECO:0000256" key="10">
    <source>
        <dbReference type="ARBA" id="ARBA00023237"/>
    </source>
</evidence>
<accession>A0A7X1B5Z8</accession>
<evidence type="ECO:0000256" key="3">
    <source>
        <dbReference type="ARBA" id="ARBA00022452"/>
    </source>
</evidence>
<evidence type="ECO:0000313" key="13">
    <source>
        <dbReference type="EMBL" id="MBC2605025.1"/>
    </source>
</evidence>
<keyword evidence="14" id="KW-1185">Reference proteome</keyword>
<keyword evidence="7" id="KW-0406">Ion transport</keyword>
<keyword evidence="6" id="KW-0408">Iron</keyword>
<dbReference type="Gene3D" id="2.40.170.20">
    <property type="entry name" value="TonB-dependent receptor, beta-barrel domain"/>
    <property type="match status" value="2"/>
</dbReference>
<dbReference type="PANTHER" id="PTHR32552">
    <property type="entry name" value="FERRICHROME IRON RECEPTOR-RELATED"/>
    <property type="match status" value="1"/>
</dbReference>
<comment type="subcellular location">
    <subcellularLocation>
        <location evidence="1">Cell outer membrane</location>
        <topology evidence="1">Multi-pass membrane protein</topology>
    </subcellularLocation>
</comment>
<keyword evidence="8" id="KW-0798">TonB box</keyword>
<keyword evidence="9" id="KW-0472">Membrane</keyword>
<protein>
    <submittedName>
        <fullName evidence="13">TonB-dependent receptor plug domain-containing protein</fullName>
    </submittedName>
</protein>
<organism evidence="13 14">
    <name type="scientific">Pelagicoccus albus</name>
    <dbReference type="NCBI Taxonomy" id="415222"/>
    <lineage>
        <taxon>Bacteria</taxon>
        <taxon>Pseudomonadati</taxon>
        <taxon>Verrucomicrobiota</taxon>
        <taxon>Opitutia</taxon>
        <taxon>Puniceicoccales</taxon>
        <taxon>Pelagicoccaceae</taxon>
        <taxon>Pelagicoccus</taxon>
    </lineage>
</organism>
<dbReference type="Proteomes" id="UP000526501">
    <property type="component" value="Unassembled WGS sequence"/>
</dbReference>
<feature type="domain" description="TonB-dependent receptor plug" evidence="12">
    <location>
        <begin position="76"/>
        <end position="188"/>
    </location>
</feature>
<evidence type="ECO:0000259" key="12">
    <source>
        <dbReference type="Pfam" id="PF07715"/>
    </source>
</evidence>
<dbReference type="AlphaFoldDB" id="A0A7X1B5Z8"/>
<evidence type="ECO:0000256" key="1">
    <source>
        <dbReference type="ARBA" id="ARBA00004571"/>
    </source>
</evidence>
<evidence type="ECO:0000256" key="5">
    <source>
        <dbReference type="ARBA" id="ARBA00022692"/>
    </source>
</evidence>
<dbReference type="InterPro" id="IPR039426">
    <property type="entry name" value="TonB-dep_rcpt-like"/>
</dbReference>